<dbReference type="Proteomes" id="UP000537204">
    <property type="component" value="Unassembled WGS sequence"/>
</dbReference>
<evidence type="ECO:0000313" key="2">
    <source>
        <dbReference type="Proteomes" id="UP000537204"/>
    </source>
</evidence>
<reference evidence="1 2" key="1">
    <citation type="submission" date="2020-08" db="EMBL/GenBank/DDBJ databases">
        <title>Genomic Encyclopedia of Type Strains, Phase IV (KMG-V): Genome sequencing to study the core and pangenomes of soil and plant-associated prokaryotes.</title>
        <authorList>
            <person name="Whitman W."/>
        </authorList>
    </citation>
    <scope>NUCLEOTIDE SEQUENCE [LARGE SCALE GENOMIC DNA]</scope>
    <source>
        <strain evidence="1 2">S3M1</strain>
    </source>
</reference>
<dbReference type="AlphaFoldDB" id="A0A7W9DX55"/>
<protein>
    <submittedName>
        <fullName evidence="1">Uncharacterized protein</fullName>
    </submittedName>
</protein>
<sequence>MEIVPDPACLPDDKQHIQFQIIIEELYGKWRTGYYNSIEQAVYEHVTDDNGKEKVIIHDIVADVVRWLPINEQRPAHWRNIIAREQKVISIWSALHNKKNINS</sequence>
<name>A0A7W9DX55_9SPHI</name>
<dbReference type="EMBL" id="JACHCE010000001">
    <property type="protein sequence ID" value="MBB5634566.1"/>
    <property type="molecule type" value="Genomic_DNA"/>
</dbReference>
<accession>A0A7W9DX55</accession>
<proteinExistence type="predicted"/>
<evidence type="ECO:0000313" key="1">
    <source>
        <dbReference type="EMBL" id="MBB5634566.1"/>
    </source>
</evidence>
<dbReference type="RefSeq" id="WP_183878475.1">
    <property type="nucleotide sequence ID" value="NZ_JACHCE010000001.1"/>
</dbReference>
<gene>
    <name evidence="1" type="ORF">HDE68_000451</name>
</gene>
<organism evidence="1 2">
    <name type="scientific">Pedobacter cryoconitis</name>
    <dbReference type="NCBI Taxonomy" id="188932"/>
    <lineage>
        <taxon>Bacteria</taxon>
        <taxon>Pseudomonadati</taxon>
        <taxon>Bacteroidota</taxon>
        <taxon>Sphingobacteriia</taxon>
        <taxon>Sphingobacteriales</taxon>
        <taxon>Sphingobacteriaceae</taxon>
        <taxon>Pedobacter</taxon>
    </lineage>
</organism>
<comment type="caution">
    <text evidence="1">The sequence shown here is derived from an EMBL/GenBank/DDBJ whole genome shotgun (WGS) entry which is preliminary data.</text>
</comment>